<feature type="active site" description="Proton donor/acceptor" evidence="9">
    <location>
        <position position="408"/>
    </location>
</feature>
<dbReference type="Gene3D" id="2.40.440.10">
    <property type="entry name" value="L,D-transpeptidase catalytic domain-like"/>
    <property type="match status" value="1"/>
</dbReference>
<organism evidence="13 14">
    <name type="scientific">Paenibacillus terreus</name>
    <dbReference type="NCBI Taxonomy" id="1387834"/>
    <lineage>
        <taxon>Bacteria</taxon>
        <taxon>Bacillati</taxon>
        <taxon>Bacillota</taxon>
        <taxon>Bacilli</taxon>
        <taxon>Bacillales</taxon>
        <taxon>Paenibacillaceae</taxon>
        <taxon>Paenibacillus</taxon>
    </lineage>
</organism>
<keyword evidence="13" id="KW-0012">Acyltransferase</keyword>
<evidence type="ECO:0000256" key="10">
    <source>
        <dbReference type="SAM" id="MobiDB-lite"/>
    </source>
</evidence>
<keyword evidence="4 13" id="KW-0808">Transferase</keyword>
<evidence type="ECO:0000256" key="3">
    <source>
        <dbReference type="ARBA" id="ARBA00022676"/>
    </source>
</evidence>
<evidence type="ECO:0000259" key="12">
    <source>
        <dbReference type="PROSITE" id="PS52029"/>
    </source>
</evidence>
<dbReference type="InterPro" id="IPR005490">
    <property type="entry name" value="LD_TPept_cat_dom"/>
</dbReference>
<accession>A0ABV5B695</accession>
<dbReference type="EC" id="2.3.2.-" evidence="13"/>
<dbReference type="EMBL" id="JBHILM010000009">
    <property type="protein sequence ID" value="MFB5681217.1"/>
    <property type="molecule type" value="Genomic_DNA"/>
</dbReference>
<evidence type="ECO:0000313" key="14">
    <source>
        <dbReference type="Proteomes" id="UP001580407"/>
    </source>
</evidence>
<dbReference type="InterPro" id="IPR038063">
    <property type="entry name" value="Transpep_catalytic_dom"/>
</dbReference>
<comment type="similarity">
    <text evidence="2">Belongs to the YkuD family.</text>
</comment>
<evidence type="ECO:0000256" key="11">
    <source>
        <dbReference type="SAM" id="Phobius"/>
    </source>
</evidence>
<keyword evidence="3" id="KW-0328">Glycosyltransferase</keyword>
<evidence type="ECO:0000256" key="2">
    <source>
        <dbReference type="ARBA" id="ARBA00005992"/>
    </source>
</evidence>
<dbReference type="GO" id="GO:0016746">
    <property type="term" value="F:acyltransferase activity"/>
    <property type="evidence" value="ECO:0007669"/>
    <property type="project" value="UniProtKB-KW"/>
</dbReference>
<dbReference type="SUPFAM" id="SSF141523">
    <property type="entry name" value="L,D-transpeptidase catalytic domain-like"/>
    <property type="match status" value="1"/>
</dbReference>
<dbReference type="PANTHER" id="PTHR30582:SF24">
    <property type="entry name" value="L,D-TRANSPEPTIDASE ERFK_SRFK-RELATED"/>
    <property type="match status" value="1"/>
</dbReference>
<evidence type="ECO:0000256" key="1">
    <source>
        <dbReference type="ARBA" id="ARBA00004752"/>
    </source>
</evidence>
<feature type="region of interest" description="Disordered" evidence="10">
    <location>
        <begin position="137"/>
        <end position="163"/>
    </location>
</feature>
<reference evidence="13 14" key="1">
    <citation type="submission" date="2024-09" db="EMBL/GenBank/DDBJ databases">
        <authorList>
            <person name="Ruan L."/>
        </authorList>
    </citation>
    <scope>NUCLEOTIDE SEQUENCE [LARGE SCALE GENOMIC DNA]</scope>
    <source>
        <strain evidence="13 14">D33</strain>
    </source>
</reference>
<comment type="pathway">
    <text evidence="1 9">Cell wall biogenesis; peptidoglycan biosynthesis.</text>
</comment>
<evidence type="ECO:0000256" key="5">
    <source>
        <dbReference type="ARBA" id="ARBA00022801"/>
    </source>
</evidence>
<feature type="domain" description="L,D-TPase catalytic" evidence="12">
    <location>
        <begin position="339"/>
        <end position="448"/>
    </location>
</feature>
<dbReference type="InterPro" id="IPR050979">
    <property type="entry name" value="LD-transpeptidase"/>
</dbReference>
<keyword evidence="11" id="KW-0472">Membrane</keyword>
<feature type="active site" description="Nucleophile" evidence="9">
    <location>
        <position position="424"/>
    </location>
</feature>
<evidence type="ECO:0000256" key="4">
    <source>
        <dbReference type="ARBA" id="ARBA00022679"/>
    </source>
</evidence>
<dbReference type="Proteomes" id="UP001580407">
    <property type="component" value="Unassembled WGS sequence"/>
</dbReference>
<dbReference type="PANTHER" id="PTHR30582">
    <property type="entry name" value="L,D-TRANSPEPTIDASE"/>
    <property type="match status" value="1"/>
</dbReference>
<dbReference type="CDD" id="cd16913">
    <property type="entry name" value="YkuD_like"/>
    <property type="match status" value="1"/>
</dbReference>
<keyword evidence="8 9" id="KW-0961">Cell wall biogenesis/degradation</keyword>
<name>A0ABV5B695_9BACL</name>
<keyword evidence="7 9" id="KW-0573">Peptidoglycan synthesis</keyword>
<sequence>MTKQLGVSVSDTSHLKTYVKQHPDNKMGWYLLGKEYQNSGQQGKANYCFNKAGEVFEAFEKKQIPQDVWEEYQNKLVEIARTKEKRNARIRKLLVGCLFLLLILMPPAHAPGKAGPGTETASEEPAGEQDLAEIDETREQGSRGETSTAAGGSKPDIKFTAGVGSPGPMSVKIGSLLTRQDTLPASTAILGMEKDGKWLLWDEQLKAVYRLDKEGGGKVLVQSLDPEQCHCEPAGASAIKAQAAAWTSGQVELAVLNSSLSAYRKRYGKLPGSLNNLTGAFPDNIMDGISESMKPAFPLLKKRLAGSKSGDASVEKMPSAEGTALASSLDGAPFFTEPLRIIVDKSNYRLAVVSGNVMIRNYKVGLGGNRTPEGTYEISDKVVNPNGKPDGDFGSRGMQLSDTNYAIHGTNEPDSIGKDESLGCVRMSKEDVEELFALAPSGTQVTIQAGGLPDQLLVPDVRFTSEQVSDQTNPRKTYHWLY</sequence>
<keyword evidence="6 9" id="KW-0133">Cell shape</keyword>
<dbReference type="PROSITE" id="PS52029">
    <property type="entry name" value="LD_TPASE"/>
    <property type="match status" value="1"/>
</dbReference>
<gene>
    <name evidence="13" type="ORF">ACE3NQ_09870</name>
</gene>
<protein>
    <submittedName>
        <fullName evidence="13">L,D-transpeptidase</fullName>
        <ecNumber evidence="13">2.3.2.-</ecNumber>
    </submittedName>
</protein>
<dbReference type="Pfam" id="PF03734">
    <property type="entry name" value="YkuD"/>
    <property type="match status" value="1"/>
</dbReference>
<evidence type="ECO:0000313" key="13">
    <source>
        <dbReference type="EMBL" id="MFB5681217.1"/>
    </source>
</evidence>
<proteinExistence type="inferred from homology"/>
<comment type="caution">
    <text evidence="13">The sequence shown here is derived from an EMBL/GenBank/DDBJ whole genome shotgun (WGS) entry which is preliminary data.</text>
</comment>
<keyword evidence="5" id="KW-0378">Hydrolase</keyword>
<keyword evidence="14" id="KW-1185">Reference proteome</keyword>
<dbReference type="RefSeq" id="WP_375525005.1">
    <property type="nucleotide sequence ID" value="NZ_JBHILM010000009.1"/>
</dbReference>
<feature type="transmembrane region" description="Helical" evidence="11">
    <location>
        <begin position="93"/>
        <end position="110"/>
    </location>
</feature>
<keyword evidence="11" id="KW-1133">Transmembrane helix</keyword>
<evidence type="ECO:0000256" key="7">
    <source>
        <dbReference type="ARBA" id="ARBA00022984"/>
    </source>
</evidence>
<evidence type="ECO:0000256" key="9">
    <source>
        <dbReference type="PROSITE-ProRule" id="PRU01373"/>
    </source>
</evidence>
<evidence type="ECO:0000256" key="8">
    <source>
        <dbReference type="ARBA" id="ARBA00023316"/>
    </source>
</evidence>
<keyword evidence="11" id="KW-0812">Transmembrane</keyword>
<evidence type="ECO:0000256" key="6">
    <source>
        <dbReference type="ARBA" id="ARBA00022960"/>
    </source>
</evidence>